<keyword evidence="1" id="KW-0813">Transport</keyword>
<keyword evidence="4" id="KW-0066">ATP synthesis</keyword>
<evidence type="ECO:0000256" key="4">
    <source>
        <dbReference type="ARBA" id="ARBA00023310"/>
    </source>
</evidence>
<dbReference type="GO" id="GO:1902600">
    <property type="term" value="P:proton transmembrane transport"/>
    <property type="evidence" value="ECO:0007669"/>
    <property type="project" value="UniProtKB-KW"/>
</dbReference>
<name>A0A1H8KPI3_9FIRM</name>
<protein>
    <submittedName>
        <fullName evidence="6">V/A-type H+-transporting ATPase subunit G/H</fullName>
    </submittedName>
</protein>
<sequence>MAKEALLKVVKAEEEADKIVREAREEAKDSIFLAEKQSKTFIEEAVIKAKVECDKLKAKAEDEMKDELESISQKSEKRCKEILDIPQDRFNEAKRLLVERIVK</sequence>
<dbReference type="AlphaFoldDB" id="A0A1H8KPI3"/>
<evidence type="ECO:0000313" key="6">
    <source>
        <dbReference type="EMBL" id="SEN94809.1"/>
    </source>
</evidence>
<evidence type="ECO:0000256" key="3">
    <source>
        <dbReference type="ARBA" id="ARBA00023065"/>
    </source>
</evidence>
<gene>
    <name evidence="6" type="ORF">SAMN05216454_1383</name>
</gene>
<keyword evidence="2" id="KW-0375">Hydrogen ion transport</keyword>
<dbReference type="GO" id="GO:0006754">
    <property type="term" value="P:ATP biosynthetic process"/>
    <property type="evidence" value="ECO:0007669"/>
    <property type="project" value="UniProtKB-KW"/>
</dbReference>
<keyword evidence="5" id="KW-0175">Coiled coil</keyword>
<dbReference type="OrthoDB" id="1755200at2"/>
<dbReference type="RefSeq" id="WP_091976209.1">
    <property type="nucleotide sequence ID" value="NZ_CAUWDX010000023.1"/>
</dbReference>
<dbReference type="Gene3D" id="1.20.5.2950">
    <property type="match status" value="1"/>
</dbReference>
<proteinExistence type="predicted"/>
<reference evidence="6 7" key="1">
    <citation type="submission" date="2016-10" db="EMBL/GenBank/DDBJ databases">
        <authorList>
            <person name="de Groot N.N."/>
        </authorList>
    </citation>
    <scope>NUCLEOTIDE SEQUENCE [LARGE SCALE GENOMIC DNA]</scope>
    <source>
        <strain evidence="6 7">Calf135</strain>
    </source>
</reference>
<evidence type="ECO:0000256" key="1">
    <source>
        <dbReference type="ARBA" id="ARBA00022448"/>
    </source>
</evidence>
<feature type="coiled-coil region" evidence="5">
    <location>
        <begin position="2"/>
        <end position="29"/>
    </location>
</feature>
<dbReference type="InterPro" id="IPR028987">
    <property type="entry name" value="ATP_synth_B-like_membr_sf"/>
</dbReference>
<dbReference type="Proteomes" id="UP000199512">
    <property type="component" value="Unassembled WGS sequence"/>
</dbReference>
<keyword evidence="7" id="KW-1185">Reference proteome</keyword>
<evidence type="ECO:0000256" key="2">
    <source>
        <dbReference type="ARBA" id="ARBA00022781"/>
    </source>
</evidence>
<keyword evidence="3" id="KW-0406">Ion transport</keyword>
<organism evidence="6 7">
    <name type="scientific">Peptostreptococcus russellii</name>
    <dbReference type="NCBI Taxonomy" id="215200"/>
    <lineage>
        <taxon>Bacteria</taxon>
        <taxon>Bacillati</taxon>
        <taxon>Bacillota</taxon>
        <taxon>Clostridia</taxon>
        <taxon>Peptostreptococcales</taxon>
        <taxon>Peptostreptococcaceae</taxon>
        <taxon>Peptostreptococcus</taxon>
    </lineage>
</organism>
<evidence type="ECO:0000256" key="5">
    <source>
        <dbReference type="SAM" id="Coils"/>
    </source>
</evidence>
<evidence type="ECO:0000313" key="7">
    <source>
        <dbReference type="Proteomes" id="UP000199512"/>
    </source>
</evidence>
<dbReference type="SUPFAM" id="SSF81573">
    <property type="entry name" value="F1F0 ATP synthase subunit B, membrane domain"/>
    <property type="match status" value="1"/>
</dbReference>
<accession>A0A1H8KPI3</accession>
<dbReference type="EMBL" id="FODF01000038">
    <property type="protein sequence ID" value="SEN94809.1"/>
    <property type="molecule type" value="Genomic_DNA"/>
</dbReference>